<sequence length="113" mass="12652">MLLYFRFPPAGQYVGSWPQQLWEVTLANIGANLYGLVHGGTYIVRAFSSLIGDIFFLELTLNDKGGHGTVSSKEFGEFFGRSIEQLQVRLDLERNFKISLTGTNRNIDKACSC</sequence>
<dbReference type="AlphaFoldDB" id="A0A9D4GT10"/>
<reference evidence="1" key="2">
    <citation type="submission" date="2020-11" db="EMBL/GenBank/DDBJ databases">
        <authorList>
            <person name="McCartney M.A."/>
            <person name="Auch B."/>
            <person name="Kono T."/>
            <person name="Mallez S."/>
            <person name="Becker A."/>
            <person name="Gohl D.M."/>
            <person name="Silverstein K.A.T."/>
            <person name="Koren S."/>
            <person name="Bechman K.B."/>
            <person name="Herman A."/>
            <person name="Abrahante J.E."/>
            <person name="Garbe J."/>
        </authorList>
    </citation>
    <scope>NUCLEOTIDE SEQUENCE</scope>
    <source>
        <strain evidence="1">Duluth1</strain>
        <tissue evidence="1">Whole animal</tissue>
    </source>
</reference>
<accession>A0A9D4GT10</accession>
<dbReference type="EMBL" id="JAIWYP010000005">
    <property type="protein sequence ID" value="KAH3822864.1"/>
    <property type="molecule type" value="Genomic_DNA"/>
</dbReference>
<evidence type="ECO:0000313" key="2">
    <source>
        <dbReference type="Proteomes" id="UP000828390"/>
    </source>
</evidence>
<proteinExistence type="predicted"/>
<evidence type="ECO:0000313" key="1">
    <source>
        <dbReference type="EMBL" id="KAH3822864.1"/>
    </source>
</evidence>
<organism evidence="1 2">
    <name type="scientific">Dreissena polymorpha</name>
    <name type="common">Zebra mussel</name>
    <name type="synonym">Mytilus polymorpha</name>
    <dbReference type="NCBI Taxonomy" id="45954"/>
    <lineage>
        <taxon>Eukaryota</taxon>
        <taxon>Metazoa</taxon>
        <taxon>Spiralia</taxon>
        <taxon>Lophotrochozoa</taxon>
        <taxon>Mollusca</taxon>
        <taxon>Bivalvia</taxon>
        <taxon>Autobranchia</taxon>
        <taxon>Heteroconchia</taxon>
        <taxon>Euheterodonta</taxon>
        <taxon>Imparidentia</taxon>
        <taxon>Neoheterodontei</taxon>
        <taxon>Myida</taxon>
        <taxon>Dreissenoidea</taxon>
        <taxon>Dreissenidae</taxon>
        <taxon>Dreissena</taxon>
    </lineage>
</organism>
<reference evidence="1" key="1">
    <citation type="journal article" date="2019" name="bioRxiv">
        <title>The Genome of the Zebra Mussel, Dreissena polymorpha: A Resource for Invasive Species Research.</title>
        <authorList>
            <person name="McCartney M.A."/>
            <person name="Auch B."/>
            <person name="Kono T."/>
            <person name="Mallez S."/>
            <person name="Zhang Y."/>
            <person name="Obille A."/>
            <person name="Becker A."/>
            <person name="Abrahante J.E."/>
            <person name="Garbe J."/>
            <person name="Badalamenti J.P."/>
            <person name="Herman A."/>
            <person name="Mangelson H."/>
            <person name="Liachko I."/>
            <person name="Sullivan S."/>
            <person name="Sone E.D."/>
            <person name="Koren S."/>
            <person name="Silverstein K.A.T."/>
            <person name="Beckman K.B."/>
            <person name="Gohl D.M."/>
        </authorList>
    </citation>
    <scope>NUCLEOTIDE SEQUENCE</scope>
    <source>
        <strain evidence="1">Duluth1</strain>
        <tissue evidence="1">Whole animal</tissue>
    </source>
</reference>
<name>A0A9D4GT10_DREPO</name>
<dbReference type="Proteomes" id="UP000828390">
    <property type="component" value="Unassembled WGS sequence"/>
</dbReference>
<keyword evidence="2" id="KW-1185">Reference proteome</keyword>
<gene>
    <name evidence="1" type="ORF">DPMN_124656</name>
</gene>
<comment type="caution">
    <text evidence="1">The sequence shown here is derived from an EMBL/GenBank/DDBJ whole genome shotgun (WGS) entry which is preliminary data.</text>
</comment>
<protein>
    <submittedName>
        <fullName evidence="1">Uncharacterized protein</fullName>
    </submittedName>
</protein>